<accession>A0A7J7K0C5</accession>
<dbReference type="PROSITE" id="PS51371">
    <property type="entry name" value="CBS"/>
    <property type="match status" value="2"/>
</dbReference>
<keyword evidence="3 5" id="KW-0129">CBS domain</keyword>
<dbReference type="GO" id="GO:0005634">
    <property type="term" value="C:nucleus"/>
    <property type="evidence" value="ECO:0007669"/>
    <property type="project" value="TreeGrafter"/>
</dbReference>
<dbReference type="PANTHER" id="PTHR13780">
    <property type="entry name" value="AMP-ACTIVATED PROTEIN KINASE, GAMMA REGULATORY SUBUNIT"/>
    <property type="match status" value="1"/>
</dbReference>
<evidence type="ECO:0000256" key="3">
    <source>
        <dbReference type="ARBA" id="ARBA00023122"/>
    </source>
</evidence>
<evidence type="ECO:0000256" key="4">
    <source>
        <dbReference type="ARBA" id="ARBA00025878"/>
    </source>
</evidence>
<organism evidence="8 9">
    <name type="scientific">Bugula neritina</name>
    <name type="common">Brown bryozoan</name>
    <name type="synonym">Sertularia neritina</name>
    <dbReference type="NCBI Taxonomy" id="10212"/>
    <lineage>
        <taxon>Eukaryota</taxon>
        <taxon>Metazoa</taxon>
        <taxon>Spiralia</taxon>
        <taxon>Lophotrochozoa</taxon>
        <taxon>Bryozoa</taxon>
        <taxon>Gymnolaemata</taxon>
        <taxon>Cheilostomatida</taxon>
        <taxon>Flustrina</taxon>
        <taxon>Buguloidea</taxon>
        <taxon>Bugulidae</taxon>
        <taxon>Bugula</taxon>
    </lineage>
</organism>
<proteinExistence type="inferred from homology"/>
<dbReference type="EMBL" id="VXIV02001535">
    <property type="protein sequence ID" value="KAF6032089.1"/>
    <property type="molecule type" value="Genomic_DNA"/>
</dbReference>
<evidence type="ECO:0000256" key="1">
    <source>
        <dbReference type="ARBA" id="ARBA00006750"/>
    </source>
</evidence>
<name>A0A7J7K0C5_BUGNE</name>
<feature type="domain" description="CBS" evidence="7">
    <location>
        <begin position="460"/>
        <end position="522"/>
    </location>
</feature>
<dbReference type="OrthoDB" id="449052at2759"/>
<dbReference type="SMART" id="SM00116">
    <property type="entry name" value="CBS"/>
    <property type="match status" value="3"/>
</dbReference>
<evidence type="ECO:0000256" key="2">
    <source>
        <dbReference type="ARBA" id="ARBA00022737"/>
    </source>
</evidence>
<dbReference type="GO" id="GO:0016208">
    <property type="term" value="F:AMP binding"/>
    <property type="evidence" value="ECO:0007669"/>
    <property type="project" value="TreeGrafter"/>
</dbReference>
<dbReference type="SUPFAM" id="SSF54631">
    <property type="entry name" value="CBS-domain pair"/>
    <property type="match status" value="2"/>
</dbReference>
<dbReference type="InterPro" id="IPR000644">
    <property type="entry name" value="CBS_dom"/>
</dbReference>
<evidence type="ECO:0000313" key="9">
    <source>
        <dbReference type="Proteomes" id="UP000593567"/>
    </source>
</evidence>
<keyword evidence="9" id="KW-1185">Reference proteome</keyword>
<evidence type="ECO:0000256" key="6">
    <source>
        <dbReference type="SAM" id="MobiDB-lite"/>
    </source>
</evidence>
<sequence length="565" mass="63113">MVTHKQLATWCGMNTFEEVVTCNILKKKTDYAFLAALTVGLNSLLPLKMPHIPHNRPRRFSCPTGELPMYSHLHPLDTVNENTILYSPKRKKKGRKGRASFSGPSGDPDLSDYALPGLDEEEVDGNDFRPRSGSAGIKSLIKFRHRNKSGDIKNNLAHGTPPEDRKGIKGFLDNFRPRSKSDATSLRQAAMMRKKHASGGSQGPDIQHRLTDTQQSNMLGGGDMEPMPRARSTSLGAKDRLRMIKKDIRVTGQAAMATDNTTMMGKLISSNGISHPNGASLQYSSSGSEKANSSTGSFDQQSHRYTGQALIWTDEDKQSVKKAFYALVYNCVRSAPLWDNKAQQFVGMLTITDFILILHKYYKSPEEKMQELEEHMISSWRKELSSHYKSFVSISPEDSVCAAVRKLSKHKVHRLPVVDPVSGNAVYIMTHKRILKFVHIFMKNIPKPSYVNDSIKSLNIGTYGNMHSVSLESKVIDAFDIFVKSRVSALPVVNSENKVVNIYARFDVIHLAANKSYNNLDVTIEEALKFRPTKTEHVITCYPTDSLGKVIEKIVKAGVCSVTFY</sequence>
<reference evidence="8" key="1">
    <citation type="submission" date="2020-06" db="EMBL/GenBank/DDBJ databases">
        <title>Draft genome of Bugula neritina, a colonial animal packing powerful symbionts and potential medicines.</title>
        <authorList>
            <person name="Rayko M."/>
        </authorList>
    </citation>
    <scope>NUCLEOTIDE SEQUENCE [LARGE SCALE GENOMIC DNA]</scope>
    <source>
        <strain evidence="8">Kwan_BN1</strain>
    </source>
</reference>
<dbReference type="GO" id="GO:0019901">
    <property type="term" value="F:protein kinase binding"/>
    <property type="evidence" value="ECO:0007669"/>
    <property type="project" value="TreeGrafter"/>
</dbReference>
<feature type="region of interest" description="Disordered" evidence="6">
    <location>
        <begin position="87"/>
        <end position="134"/>
    </location>
</feature>
<dbReference type="Proteomes" id="UP000593567">
    <property type="component" value="Unassembled WGS sequence"/>
</dbReference>
<keyword evidence="2" id="KW-0677">Repeat</keyword>
<dbReference type="PANTHER" id="PTHR13780:SF35">
    <property type="entry name" value="LD22662P"/>
    <property type="match status" value="1"/>
</dbReference>
<dbReference type="Pfam" id="PF00571">
    <property type="entry name" value="CBS"/>
    <property type="match status" value="2"/>
</dbReference>
<comment type="similarity">
    <text evidence="1">Belongs to the 5'-AMP-activated protein kinase gamma subunit family.</text>
</comment>
<dbReference type="GO" id="GO:0005737">
    <property type="term" value="C:cytoplasm"/>
    <property type="evidence" value="ECO:0007669"/>
    <property type="project" value="TreeGrafter"/>
</dbReference>
<protein>
    <submittedName>
        <fullName evidence="8">PRKAG2</fullName>
    </submittedName>
</protein>
<evidence type="ECO:0000259" key="7">
    <source>
        <dbReference type="PROSITE" id="PS51371"/>
    </source>
</evidence>
<dbReference type="AlphaFoldDB" id="A0A7J7K0C5"/>
<feature type="compositionally biased region" description="Basic residues" evidence="6">
    <location>
        <begin position="88"/>
        <end position="98"/>
    </location>
</feature>
<dbReference type="InterPro" id="IPR046342">
    <property type="entry name" value="CBS_dom_sf"/>
</dbReference>
<gene>
    <name evidence="8" type="ORF">EB796_009589</name>
</gene>
<feature type="region of interest" description="Disordered" evidence="6">
    <location>
        <begin position="278"/>
        <end position="300"/>
    </location>
</feature>
<dbReference type="CDD" id="cd04618">
    <property type="entry name" value="CBS_euAMPK_gamma-like_repeat1"/>
    <property type="match status" value="1"/>
</dbReference>
<comment type="caution">
    <text evidence="8">The sequence shown here is derived from an EMBL/GenBank/DDBJ whole genome shotgun (WGS) entry which is preliminary data.</text>
</comment>
<evidence type="ECO:0000313" key="8">
    <source>
        <dbReference type="EMBL" id="KAF6032089.1"/>
    </source>
</evidence>
<feature type="region of interest" description="Disordered" evidence="6">
    <location>
        <begin position="151"/>
        <end position="207"/>
    </location>
</feature>
<dbReference type="GO" id="GO:0031588">
    <property type="term" value="C:nucleotide-activated protein kinase complex"/>
    <property type="evidence" value="ECO:0007669"/>
    <property type="project" value="TreeGrafter"/>
</dbReference>
<feature type="domain" description="CBS" evidence="7">
    <location>
        <begin position="384"/>
        <end position="447"/>
    </location>
</feature>
<dbReference type="Gene3D" id="3.10.580.10">
    <property type="entry name" value="CBS-domain"/>
    <property type="match status" value="2"/>
</dbReference>
<dbReference type="InterPro" id="IPR050511">
    <property type="entry name" value="AMPK_gamma/SDS23_families"/>
</dbReference>
<comment type="subunit">
    <text evidence="4">AMPK is a heterotrimer of an alpha catalytic subunit (PRKAA1 or PRKAA2), a beta (PRKAB1 or PRKAB2) and a gamma non-catalytic subunits (PRKAG1, PRKAG2 or PRKAG3). Interacts with FNIP1 and FNIP2.</text>
</comment>
<evidence type="ECO:0000256" key="5">
    <source>
        <dbReference type="PROSITE-ProRule" id="PRU00703"/>
    </source>
</evidence>
<dbReference type="GO" id="GO:0019887">
    <property type="term" value="F:protein kinase regulator activity"/>
    <property type="evidence" value="ECO:0007669"/>
    <property type="project" value="TreeGrafter"/>
</dbReference>